<protein>
    <submittedName>
        <fullName evidence="1">Uncharacterized protein</fullName>
    </submittedName>
</protein>
<evidence type="ECO:0000313" key="1">
    <source>
        <dbReference type="EMBL" id="CAI8591252.1"/>
    </source>
</evidence>
<sequence>MNKVRKGNTTLTGFAYLLMVFAFERFKCLREIFNFAIPSQFPLMLGWVNVTSENLRNRSLMPIKKACYDKLREMTDEDVDLLPYRRDGLEAELADQFKSQSWIVYAKVYTICFENIAKHPVHTCYKQLGLELGNLKKCDDFRKKMILQERGPGKDKNWRDFNLFYTHCNTRWAKRNMHLIKKNFQMFGPLVNYLQEGDVDERETESPPRCNLPTPRDEVQAPIFDSSLSHEALAIQTPQEVLYSQMSPQPTDDDFDHDHDMDDSLIYGETVEVENPNNDVDAGVGNLGVGNANNDEEVEVGNPNNDEEVGDGIPNNDVIGVEVGNNNNDVLDAGVDNHDEGEHNNNVRNYTRGEGVLRTKPRMRTMYTPEQELRVRKKTKLRKPKIK</sequence>
<proteinExistence type="predicted"/>
<dbReference type="EMBL" id="OX451736">
    <property type="protein sequence ID" value="CAI8591252.1"/>
    <property type="molecule type" value="Genomic_DNA"/>
</dbReference>
<dbReference type="AlphaFoldDB" id="A0AAV0Z3K1"/>
<reference evidence="1 2" key="1">
    <citation type="submission" date="2023-01" db="EMBL/GenBank/DDBJ databases">
        <authorList>
            <person name="Kreplak J."/>
        </authorList>
    </citation>
    <scope>NUCLEOTIDE SEQUENCE [LARGE SCALE GENOMIC DNA]</scope>
</reference>
<dbReference type="Proteomes" id="UP001157006">
    <property type="component" value="Chromosome 1L"/>
</dbReference>
<name>A0AAV0Z3K1_VICFA</name>
<gene>
    <name evidence="1" type="ORF">VFH_I479280</name>
</gene>
<keyword evidence="2" id="KW-1185">Reference proteome</keyword>
<evidence type="ECO:0000313" key="2">
    <source>
        <dbReference type="Proteomes" id="UP001157006"/>
    </source>
</evidence>
<organism evidence="1 2">
    <name type="scientific">Vicia faba</name>
    <name type="common">Broad bean</name>
    <name type="synonym">Faba vulgaris</name>
    <dbReference type="NCBI Taxonomy" id="3906"/>
    <lineage>
        <taxon>Eukaryota</taxon>
        <taxon>Viridiplantae</taxon>
        <taxon>Streptophyta</taxon>
        <taxon>Embryophyta</taxon>
        <taxon>Tracheophyta</taxon>
        <taxon>Spermatophyta</taxon>
        <taxon>Magnoliopsida</taxon>
        <taxon>eudicotyledons</taxon>
        <taxon>Gunneridae</taxon>
        <taxon>Pentapetalae</taxon>
        <taxon>rosids</taxon>
        <taxon>fabids</taxon>
        <taxon>Fabales</taxon>
        <taxon>Fabaceae</taxon>
        <taxon>Papilionoideae</taxon>
        <taxon>50 kb inversion clade</taxon>
        <taxon>NPAAA clade</taxon>
        <taxon>Hologalegina</taxon>
        <taxon>IRL clade</taxon>
        <taxon>Fabeae</taxon>
        <taxon>Vicia</taxon>
    </lineage>
</organism>
<accession>A0AAV0Z3K1</accession>